<protein>
    <submittedName>
        <fullName evidence="8">Exported protein</fullName>
    </submittedName>
</protein>
<accession>A0A3P8G6Z9</accession>
<accession>A0A183GXB5</accession>
<dbReference type="AlphaFoldDB" id="A0A183GXB5"/>
<organism evidence="7 8">
    <name type="scientific">Heligmosomoides polygyrus</name>
    <name type="common">Parasitic roundworm</name>
    <dbReference type="NCBI Taxonomy" id="6339"/>
    <lineage>
        <taxon>Eukaryota</taxon>
        <taxon>Metazoa</taxon>
        <taxon>Ecdysozoa</taxon>
        <taxon>Nematoda</taxon>
        <taxon>Chromadorea</taxon>
        <taxon>Rhabditida</taxon>
        <taxon>Rhabditina</taxon>
        <taxon>Rhabditomorpha</taxon>
        <taxon>Strongyloidea</taxon>
        <taxon>Heligmosomidae</taxon>
        <taxon>Heligmosomoides</taxon>
    </lineage>
</organism>
<keyword evidence="5" id="KW-0732">Signal</keyword>
<keyword evidence="3" id="KW-1133">Transmembrane helix</keyword>
<dbReference type="GO" id="GO:0022857">
    <property type="term" value="F:transmembrane transporter activity"/>
    <property type="evidence" value="ECO:0007669"/>
    <property type="project" value="InterPro"/>
</dbReference>
<evidence type="ECO:0000256" key="5">
    <source>
        <dbReference type="SAM" id="SignalP"/>
    </source>
</evidence>
<evidence type="ECO:0000256" key="4">
    <source>
        <dbReference type="ARBA" id="ARBA00023136"/>
    </source>
</evidence>
<keyword evidence="4" id="KW-0472">Membrane</keyword>
<dbReference type="OrthoDB" id="205993at2759"/>
<dbReference type="Proteomes" id="UP000050761">
    <property type="component" value="Unassembled WGS sequence"/>
</dbReference>
<proteinExistence type="predicted"/>
<comment type="subcellular location">
    <subcellularLocation>
        <location evidence="1">Membrane</location>
        <topology evidence="1">Multi-pass membrane protein</topology>
    </subcellularLocation>
</comment>
<dbReference type="EMBL" id="UZAH01043094">
    <property type="protein sequence ID" value="VDP62805.1"/>
    <property type="molecule type" value="Genomic_DNA"/>
</dbReference>
<dbReference type="GO" id="GO:0016020">
    <property type="term" value="C:membrane"/>
    <property type="evidence" value="ECO:0007669"/>
    <property type="project" value="UniProtKB-SubCell"/>
</dbReference>
<evidence type="ECO:0000313" key="8">
    <source>
        <dbReference type="WBParaSite" id="HPBE_0002733501-mRNA-1"/>
    </source>
</evidence>
<sequence>MVVGGMLASLSFLVTGFVQLSVNQTLPSLPANNEAYVSVWNQLETCNVVATFPDLDPFTLKPNVSMIDNKKTKESSLHLKSPSSSTKSWSVSMKLDYTGCTPDQYQMLPKSFDVQLKTTEIYYVAISPNGVYQGKANPLKPTQGTGEFSLG</sequence>
<keyword evidence="7" id="KW-1185">Reference proteome</keyword>
<reference evidence="6 7" key="1">
    <citation type="submission" date="2018-11" db="EMBL/GenBank/DDBJ databases">
        <authorList>
            <consortium name="Pathogen Informatics"/>
        </authorList>
    </citation>
    <scope>NUCLEOTIDE SEQUENCE [LARGE SCALE GENOMIC DNA]</scope>
</reference>
<evidence type="ECO:0000313" key="7">
    <source>
        <dbReference type="Proteomes" id="UP000050761"/>
    </source>
</evidence>
<dbReference type="InterPro" id="IPR000109">
    <property type="entry name" value="POT_fam"/>
</dbReference>
<reference evidence="8" key="2">
    <citation type="submission" date="2019-09" db="UniProtKB">
        <authorList>
            <consortium name="WormBaseParasite"/>
        </authorList>
    </citation>
    <scope>IDENTIFICATION</scope>
</reference>
<dbReference type="Pfam" id="PF00854">
    <property type="entry name" value="PTR2"/>
    <property type="match status" value="1"/>
</dbReference>
<evidence type="ECO:0000256" key="1">
    <source>
        <dbReference type="ARBA" id="ARBA00004141"/>
    </source>
</evidence>
<name>A0A183GXB5_HELPZ</name>
<feature type="signal peptide" evidence="5">
    <location>
        <begin position="1"/>
        <end position="16"/>
    </location>
</feature>
<evidence type="ECO:0000313" key="6">
    <source>
        <dbReference type="EMBL" id="VDP62805.1"/>
    </source>
</evidence>
<dbReference type="WBParaSite" id="HPBE_0002733501-mRNA-1">
    <property type="protein sequence ID" value="HPBE_0002733501-mRNA-1"/>
    <property type="gene ID" value="HPBE_0002733501"/>
</dbReference>
<keyword evidence="2" id="KW-0812">Transmembrane</keyword>
<feature type="chain" id="PRO_5044552297" evidence="5">
    <location>
        <begin position="17"/>
        <end position="151"/>
    </location>
</feature>
<evidence type="ECO:0000256" key="2">
    <source>
        <dbReference type="ARBA" id="ARBA00022692"/>
    </source>
</evidence>
<gene>
    <name evidence="6" type="ORF">HPBE_LOCUS27334</name>
</gene>
<evidence type="ECO:0000256" key="3">
    <source>
        <dbReference type="ARBA" id="ARBA00022989"/>
    </source>
</evidence>